<dbReference type="OrthoDB" id="21828at2"/>
<dbReference type="Pfam" id="PF00893">
    <property type="entry name" value="Multi_Drug_Res"/>
    <property type="match status" value="1"/>
</dbReference>
<dbReference type="InterPro" id="IPR000390">
    <property type="entry name" value="Small_drug/metabolite_transptr"/>
</dbReference>
<comment type="subcellular location">
    <subcellularLocation>
        <location evidence="1 7">Cell membrane</location>
        <topology evidence="1 7">Multi-pass membrane protein</topology>
    </subcellularLocation>
</comment>
<dbReference type="GO" id="GO:0022857">
    <property type="term" value="F:transmembrane transporter activity"/>
    <property type="evidence" value="ECO:0007669"/>
    <property type="project" value="InterPro"/>
</dbReference>
<proteinExistence type="inferred from homology"/>
<dbReference type="Proteomes" id="UP000243605">
    <property type="component" value="Unassembled WGS sequence"/>
</dbReference>
<organism evidence="9 10">
    <name type="scientific">Aliicoccus persicus</name>
    <dbReference type="NCBI Taxonomy" id="930138"/>
    <lineage>
        <taxon>Bacteria</taxon>
        <taxon>Bacillati</taxon>
        <taxon>Bacillota</taxon>
        <taxon>Bacilli</taxon>
        <taxon>Bacillales</taxon>
        <taxon>Staphylococcaceae</taxon>
        <taxon>Aliicoccus</taxon>
    </lineage>
</organism>
<evidence type="ECO:0000256" key="7">
    <source>
        <dbReference type="RuleBase" id="RU003942"/>
    </source>
</evidence>
<keyword evidence="3" id="KW-1003">Cell membrane</keyword>
<dbReference type="EMBL" id="FOIT01000007">
    <property type="protein sequence ID" value="SEW18180.1"/>
    <property type="molecule type" value="Genomic_DNA"/>
</dbReference>
<feature type="transmembrane region" description="Helical" evidence="8">
    <location>
        <begin position="32"/>
        <end position="53"/>
    </location>
</feature>
<keyword evidence="6 8" id="KW-0472">Membrane</keyword>
<evidence type="ECO:0000256" key="6">
    <source>
        <dbReference type="ARBA" id="ARBA00023136"/>
    </source>
</evidence>
<keyword evidence="10" id="KW-1185">Reference proteome</keyword>
<evidence type="ECO:0000313" key="9">
    <source>
        <dbReference type="EMBL" id="SEW18180.1"/>
    </source>
</evidence>
<evidence type="ECO:0000256" key="3">
    <source>
        <dbReference type="ARBA" id="ARBA00022475"/>
    </source>
</evidence>
<evidence type="ECO:0000256" key="5">
    <source>
        <dbReference type="ARBA" id="ARBA00022989"/>
    </source>
</evidence>
<gene>
    <name evidence="9" type="ORF">SAMN05192557_2006</name>
</gene>
<keyword evidence="5 8" id="KW-1133">Transmembrane helix</keyword>
<dbReference type="SUPFAM" id="SSF103481">
    <property type="entry name" value="Multidrug resistance efflux transporter EmrE"/>
    <property type="match status" value="1"/>
</dbReference>
<protein>
    <submittedName>
        <fullName evidence="9">Paired small multidrug resistance pump</fullName>
    </submittedName>
</protein>
<dbReference type="GO" id="GO:0005886">
    <property type="term" value="C:plasma membrane"/>
    <property type="evidence" value="ECO:0007669"/>
    <property type="project" value="UniProtKB-SubCell"/>
</dbReference>
<feature type="transmembrane region" description="Helical" evidence="8">
    <location>
        <begin position="59"/>
        <end position="78"/>
    </location>
</feature>
<sequence length="105" mass="11223">MDWFMLIVGGFLEVVGVNGIQRFTQGHRVSGVLEIVFGFSSSLLLLGLAMQTIDLGVAYAVWTGMGTVGSVFLGIVFYGDSASIKRIMYLSFIVIAVVGLRLATG</sequence>
<evidence type="ECO:0000256" key="8">
    <source>
        <dbReference type="SAM" id="Phobius"/>
    </source>
</evidence>
<evidence type="ECO:0000256" key="2">
    <source>
        <dbReference type="ARBA" id="ARBA00022448"/>
    </source>
</evidence>
<dbReference type="RefSeq" id="WP_091476603.1">
    <property type="nucleotide sequence ID" value="NZ_JBHSAR010000004.1"/>
</dbReference>
<dbReference type="AlphaFoldDB" id="A0A662Z7V6"/>
<dbReference type="InterPro" id="IPR037185">
    <property type="entry name" value="EmrE-like"/>
</dbReference>
<dbReference type="Gene3D" id="1.10.3730.20">
    <property type="match status" value="1"/>
</dbReference>
<reference evidence="9 10" key="1">
    <citation type="submission" date="2016-10" db="EMBL/GenBank/DDBJ databases">
        <authorList>
            <person name="Varghese N."/>
            <person name="Submissions S."/>
        </authorList>
    </citation>
    <scope>NUCLEOTIDE SEQUENCE [LARGE SCALE GENOMIC DNA]</scope>
    <source>
        <strain evidence="9 10">IBRC-M10081</strain>
    </source>
</reference>
<dbReference type="InterPro" id="IPR045324">
    <property type="entry name" value="Small_multidrug_res"/>
</dbReference>
<keyword evidence="4 7" id="KW-0812">Transmembrane</keyword>
<evidence type="ECO:0000256" key="1">
    <source>
        <dbReference type="ARBA" id="ARBA00004651"/>
    </source>
</evidence>
<keyword evidence="2" id="KW-0813">Transport</keyword>
<feature type="transmembrane region" description="Helical" evidence="8">
    <location>
        <begin position="87"/>
        <end position="104"/>
    </location>
</feature>
<dbReference type="PANTHER" id="PTHR30561:SF0">
    <property type="entry name" value="GUANIDINIUM EXPORTER"/>
    <property type="match status" value="1"/>
</dbReference>
<evidence type="ECO:0000313" key="10">
    <source>
        <dbReference type="Proteomes" id="UP000243605"/>
    </source>
</evidence>
<comment type="similarity">
    <text evidence="7">Belongs to the drug/metabolite transporter (DMT) superfamily. Small multidrug resistance (SMR) (TC 2.A.7.1) family.</text>
</comment>
<evidence type="ECO:0000256" key="4">
    <source>
        <dbReference type="ARBA" id="ARBA00022692"/>
    </source>
</evidence>
<name>A0A662Z7V6_9STAP</name>
<accession>A0A662Z7V6</accession>
<dbReference type="PANTHER" id="PTHR30561">
    <property type="entry name" value="SMR FAMILY PROTON-DEPENDENT DRUG EFFLUX TRANSPORTER SUGE"/>
    <property type="match status" value="1"/>
</dbReference>